<evidence type="ECO:0000313" key="14">
    <source>
        <dbReference type="EMBL" id="MDQ6598922.1"/>
    </source>
</evidence>
<dbReference type="EMBL" id="JAVGVR010000001">
    <property type="protein sequence ID" value="MDQ6598922.1"/>
    <property type="molecule type" value="Genomic_DNA"/>
</dbReference>
<keyword evidence="3" id="KW-0597">Phosphoprotein</keyword>
<dbReference type="CDD" id="cd12912">
    <property type="entry name" value="PDC2_MCP_like"/>
    <property type="match status" value="1"/>
</dbReference>
<dbReference type="EMBL" id="SMYO01000026">
    <property type="protein sequence ID" value="TDK56196.1"/>
    <property type="molecule type" value="Genomic_DNA"/>
</dbReference>
<evidence type="ECO:0000259" key="13">
    <source>
        <dbReference type="PROSITE" id="PS50885"/>
    </source>
</evidence>
<keyword evidence="6" id="KW-0547">Nucleotide-binding</keyword>
<keyword evidence="9 12" id="KW-1133">Transmembrane helix</keyword>
<organism evidence="15 16">
    <name type="scientific">Bacillus salipaludis</name>
    <dbReference type="NCBI Taxonomy" id="2547811"/>
    <lineage>
        <taxon>Bacteria</taxon>
        <taxon>Bacillati</taxon>
        <taxon>Bacillota</taxon>
        <taxon>Bacilli</taxon>
        <taxon>Bacillales</taxon>
        <taxon>Bacillaceae</taxon>
        <taxon>Bacillus</taxon>
    </lineage>
</organism>
<dbReference type="GO" id="GO:0005886">
    <property type="term" value="C:plasma membrane"/>
    <property type="evidence" value="ECO:0007669"/>
    <property type="project" value="UniProtKB-SubCell"/>
</dbReference>
<dbReference type="Gene3D" id="3.30.450.20">
    <property type="entry name" value="PAS domain"/>
    <property type="match status" value="1"/>
</dbReference>
<evidence type="ECO:0000256" key="9">
    <source>
        <dbReference type="ARBA" id="ARBA00022989"/>
    </source>
</evidence>
<keyword evidence="10" id="KW-0902">Two-component regulatory system</keyword>
<dbReference type="InterPro" id="IPR003594">
    <property type="entry name" value="HATPase_dom"/>
</dbReference>
<evidence type="ECO:0000256" key="12">
    <source>
        <dbReference type="SAM" id="Phobius"/>
    </source>
</evidence>
<feature type="transmembrane region" description="Helical" evidence="12">
    <location>
        <begin position="9"/>
        <end position="32"/>
    </location>
</feature>
<keyword evidence="8" id="KW-0067">ATP-binding</keyword>
<feature type="transmembrane region" description="Helical" evidence="12">
    <location>
        <begin position="290"/>
        <end position="314"/>
    </location>
</feature>
<dbReference type="InterPro" id="IPR003660">
    <property type="entry name" value="HAMP_dom"/>
</dbReference>
<dbReference type="Gene3D" id="3.30.565.10">
    <property type="entry name" value="Histidine kinase-like ATPase, C-terminal domain"/>
    <property type="match status" value="1"/>
</dbReference>
<dbReference type="GO" id="GO:0005524">
    <property type="term" value="F:ATP binding"/>
    <property type="evidence" value="ECO:0007669"/>
    <property type="project" value="UniProtKB-KW"/>
</dbReference>
<accession>A0A4R5VII7</accession>
<dbReference type="PROSITE" id="PS50885">
    <property type="entry name" value="HAMP"/>
    <property type="match status" value="1"/>
</dbReference>
<feature type="domain" description="HAMP" evidence="13">
    <location>
        <begin position="310"/>
        <end position="367"/>
    </location>
</feature>
<dbReference type="GO" id="GO:0000155">
    <property type="term" value="F:phosphorelay sensor kinase activity"/>
    <property type="evidence" value="ECO:0007669"/>
    <property type="project" value="InterPro"/>
</dbReference>
<dbReference type="InterPro" id="IPR050640">
    <property type="entry name" value="Bact_2-comp_sensor_kinase"/>
</dbReference>
<dbReference type="SUPFAM" id="SSF55874">
    <property type="entry name" value="ATPase domain of HSP90 chaperone/DNA topoisomerase II/histidine kinase"/>
    <property type="match status" value="1"/>
</dbReference>
<evidence type="ECO:0000256" key="3">
    <source>
        <dbReference type="ARBA" id="ARBA00022553"/>
    </source>
</evidence>
<evidence type="ECO:0000313" key="15">
    <source>
        <dbReference type="EMBL" id="TDK56196.1"/>
    </source>
</evidence>
<dbReference type="RefSeq" id="WP_133339769.1">
    <property type="nucleotide sequence ID" value="NZ_JAVGVR010000001.1"/>
</dbReference>
<name>A0A4R5VII7_9BACI</name>
<keyword evidence="11 12" id="KW-0472">Membrane</keyword>
<dbReference type="CDD" id="cd06225">
    <property type="entry name" value="HAMP"/>
    <property type="match status" value="1"/>
</dbReference>
<keyword evidence="17" id="KW-1185">Reference proteome</keyword>
<dbReference type="InterPro" id="IPR010559">
    <property type="entry name" value="Sig_transdc_His_kin_internal"/>
</dbReference>
<dbReference type="Pfam" id="PF02518">
    <property type="entry name" value="HATPase_c"/>
    <property type="match status" value="1"/>
</dbReference>
<keyword evidence="5 12" id="KW-0812">Transmembrane</keyword>
<evidence type="ECO:0000313" key="16">
    <source>
        <dbReference type="Proteomes" id="UP000295132"/>
    </source>
</evidence>
<keyword evidence="2" id="KW-1003">Cell membrane</keyword>
<dbReference type="Pfam" id="PF06580">
    <property type="entry name" value="His_kinase"/>
    <property type="match status" value="1"/>
</dbReference>
<evidence type="ECO:0000256" key="10">
    <source>
        <dbReference type="ARBA" id="ARBA00023012"/>
    </source>
</evidence>
<evidence type="ECO:0000256" key="7">
    <source>
        <dbReference type="ARBA" id="ARBA00022777"/>
    </source>
</evidence>
<proteinExistence type="predicted"/>
<evidence type="ECO:0000256" key="1">
    <source>
        <dbReference type="ARBA" id="ARBA00004651"/>
    </source>
</evidence>
<dbReference type="InterPro" id="IPR036890">
    <property type="entry name" value="HATPase_C_sf"/>
</dbReference>
<keyword evidence="4" id="KW-0808">Transferase</keyword>
<reference evidence="14" key="2">
    <citation type="submission" date="2023-08" db="EMBL/GenBank/DDBJ databases">
        <title>Nitrogen cycling bacteria in agricultural field soils.</title>
        <authorList>
            <person name="Jang J."/>
        </authorList>
    </citation>
    <scope>NUCLEOTIDE SEQUENCE</scope>
    <source>
        <strain evidence="14">PS3-36</strain>
    </source>
</reference>
<evidence type="ECO:0000256" key="5">
    <source>
        <dbReference type="ARBA" id="ARBA00022692"/>
    </source>
</evidence>
<evidence type="ECO:0000256" key="6">
    <source>
        <dbReference type="ARBA" id="ARBA00022741"/>
    </source>
</evidence>
<dbReference type="Proteomes" id="UP000295132">
    <property type="component" value="Unassembled WGS sequence"/>
</dbReference>
<evidence type="ECO:0000256" key="8">
    <source>
        <dbReference type="ARBA" id="ARBA00022840"/>
    </source>
</evidence>
<dbReference type="Proteomes" id="UP001178888">
    <property type="component" value="Unassembled WGS sequence"/>
</dbReference>
<sequence length="598" mass="68067">MFFSLRNRLFIVFTCLLTIPLIILSIIIPSWFTSIIEEQTQELTVEAMDQYSLFIDSITTQAKDLGKQVLVNQTTQKWLKQESENANIPEVQRLLQKNQLKMLLSSMMVNNSNGMSISVVLNDGTSTWGNIPNLNQVDWYKDFTQNKQQFIRSHIDSFQPTQGNINSYILPLFDMNTFVPYGIIKVNFPSDLLKTPLNKTKIGRNGHAYLINQNGESILPGKIRTPKKVLKQTLVKINNDKNQKGLIETNNNGEKYLVFYKKLGVGDWILISEVTKSELFAKVTHLQRNLLLTSAIVFLITILASYMISSNIVSPLGKLAKAMRYIESGDFSGAKRFMPTIKSAKNEVGYLITVFNQTIDRLKNLIETEYEANLRRKDAEYKALLLQINPHFLNNTLEIIGGLAMQEKNKQVMDVSIHLGKMMRYSLNTQSDVVNLGEELKYIRSYTEILKVRYEDAITIDIEEDIGTRNLPIIKFVLQPLVENAVKYSFIEKTSAEIFIKTKQSNHLVFIVIEDKGIGMSEELISDLMSMETKNDIKNVLMSKGSSIGLRNVIGRLKLYYGSNFTYSIESERNSGTRITLCMNVDRGEGHDEGDHNG</sequence>
<reference evidence="15 16" key="1">
    <citation type="submission" date="2019-03" db="EMBL/GenBank/DDBJ databases">
        <title>Bacillus niacini sp. nov. a Nicotinate-Metabolizing Mesophile Isolated from Soil.</title>
        <authorList>
            <person name="Zhang G."/>
        </authorList>
    </citation>
    <scope>NUCLEOTIDE SEQUENCE [LARGE SCALE GENOMIC DNA]</scope>
    <source>
        <strain evidence="15 16">WN066</strain>
    </source>
</reference>
<evidence type="ECO:0000256" key="4">
    <source>
        <dbReference type="ARBA" id="ARBA00022679"/>
    </source>
</evidence>
<comment type="subcellular location">
    <subcellularLocation>
        <location evidence="1">Cell membrane</location>
        <topology evidence="1">Multi-pass membrane protein</topology>
    </subcellularLocation>
</comment>
<evidence type="ECO:0000256" key="2">
    <source>
        <dbReference type="ARBA" id="ARBA00022475"/>
    </source>
</evidence>
<dbReference type="Gene3D" id="6.10.340.10">
    <property type="match status" value="1"/>
</dbReference>
<comment type="caution">
    <text evidence="15">The sequence shown here is derived from an EMBL/GenBank/DDBJ whole genome shotgun (WGS) entry which is preliminary data.</text>
</comment>
<keyword evidence="7 15" id="KW-0418">Kinase</keyword>
<protein>
    <submittedName>
        <fullName evidence="14 15">Histidine kinase</fullName>
    </submittedName>
</protein>
<evidence type="ECO:0000256" key="11">
    <source>
        <dbReference type="ARBA" id="ARBA00023136"/>
    </source>
</evidence>
<dbReference type="PANTHER" id="PTHR34220:SF11">
    <property type="entry name" value="SENSOR PROTEIN KINASE HPTS"/>
    <property type="match status" value="1"/>
</dbReference>
<dbReference type="PANTHER" id="PTHR34220">
    <property type="entry name" value="SENSOR HISTIDINE KINASE YPDA"/>
    <property type="match status" value="1"/>
</dbReference>
<evidence type="ECO:0000313" key="17">
    <source>
        <dbReference type="Proteomes" id="UP001178888"/>
    </source>
</evidence>
<gene>
    <name evidence="15" type="ORF">E2K98_27345</name>
    <name evidence="14" type="ORF">RCG21_21655</name>
</gene>
<dbReference type="AlphaFoldDB" id="A0A4R5VII7"/>